<dbReference type="GO" id="GO:0003676">
    <property type="term" value="F:nucleic acid binding"/>
    <property type="evidence" value="ECO:0007669"/>
    <property type="project" value="InterPro"/>
</dbReference>
<dbReference type="AlphaFoldDB" id="A0A8S3SA49"/>
<comment type="caution">
    <text evidence="1">The sequence shown here is derived from an EMBL/GenBank/DDBJ whole genome shotgun (WGS) entry which is preliminary data.</text>
</comment>
<dbReference type="InterPro" id="IPR036397">
    <property type="entry name" value="RNaseH_sf"/>
</dbReference>
<dbReference type="Pfam" id="PF05380">
    <property type="entry name" value="Peptidase_A17"/>
    <property type="match status" value="1"/>
</dbReference>
<gene>
    <name evidence="1" type="ORF">MEDL_29011</name>
</gene>
<reference evidence="1" key="1">
    <citation type="submission" date="2021-03" db="EMBL/GenBank/DDBJ databases">
        <authorList>
            <person name="Bekaert M."/>
        </authorList>
    </citation>
    <scope>NUCLEOTIDE SEQUENCE</scope>
</reference>
<dbReference type="SUPFAM" id="SSF56672">
    <property type="entry name" value="DNA/RNA polymerases"/>
    <property type="match status" value="1"/>
</dbReference>
<organism evidence="1 2">
    <name type="scientific">Mytilus edulis</name>
    <name type="common">Blue mussel</name>
    <dbReference type="NCBI Taxonomy" id="6550"/>
    <lineage>
        <taxon>Eukaryota</taxon>
        <taxon>Metazoa</taxon>
        <taxon>Spiralia</taxon>
        <taxon>Lophotrochozoa</taxon>
        <taxon>Mollusca</taxon>
        <taxon>Bivalvia</taxon>
        <taxon>Autobranchia</taxon>
        <taxon>Pteriomorphia</taxon>
        <taxon>Mytilida</taxon>
        <taxon>Mytiloidea</taxon>
        <taxon>Mytilidae</taxon>
        <taxon>Mytilinae</taxon>
        <taxon>Mytilus</taxon>
    </lineage>
</organism>
<dbReference type="GO" id="GO:0006259">
    <property type="term" value="P:DNA metabolic process"/>
    <property type="evidence" value="ECO:0007669"/>
    <property type="project" value="UniProtKB-ARBA"/>
</dbReference>
<dbReference type="InterPro" id="IPR043502">
    <property type="entry name" value="DNA/RNA_pol_sf"/>
</dbReference>
<evidence type="ECO:0000313" key="1">
    <source>
        <dbReference type="EMBL" id="CAG2215236.1"/>
    </source>
</evidence>
<dbReference type="InterPro" id="IPR008042">
    <property type="entry name" value="Retrotrans_Pao"/>
</dbReference>
<sequence length="371" mass="42605">MSCQRDDLRSWSSNCSDLTEIAKNENLAEKNITVKILGMIWNTEKDTISFHKVNVTDIKEPNITKREILSQSSRIYDPMGLLSPVSVRAKILMQDLWKDKLEWDEPLPLNVQQQWMELARDLEFSTNTELPRQFLTESTDEPKQLHVFVDASQRAYGSAVYITNGHQSTLVFAKSRVAPIKTLTLPQLELMAAVIGARIAAHVKSALSINKVTYWSDSQIVLHWLTTTKHLKKFLHNRITEIKSLTQDSEWKYCPTNDNPADLLTRGISASQLADAKLWYNGPEWINCSTSWPQWTPNTCILLTNIDQEEENVTNTIEVNNTHGIHCILDIMRYSTLTKILRLLKRRILDIAKIHRTSFKFMCTSKMSDDS</sequence>
<name>A0A8S3SA49_MYTED</name>
<protein>
    <submittedName>
        <fullName evidence="1">Uncharacterized protein</fullName>
    </submittedName>
</protein>
<dbReference type="EMBL" id="CAJPWZ010001438">
    <property type="protein sequence ID" value="CAG2215236.1"/>
    <property type="molecule type" value="Genomic_DNA"/>
</dbReference>
<evidence type="ECO:0000313" key="2">
    <source>
        <dbReference type="Proteomes" id="UP000683360"/>
    </source>
</evidence>
<dbReference type="Gene3D" id="3.30.420.10">
    <property type="entry name" value="Ribonuclease H-like superfamily/Ribonuclease H"/>
    <property type="match status" value="1"/>
</dbReference>
<keyword evidence="2" id="KW-1185">Reference proteome</keyword>
<dbReference type="OrthoDB" id="6156325at2759"/>
<accession>A0A8S3SA49</accession>
<proteinExistence type="predicted"/>
<dbReference type="Proteomes" id="UP000683360">
    <property type="component" value="Unassembled WGS sequence"/>
</dbReference>
<dbReference type="PANTHER" id="PTHR47331">
    <property type="entry name" value="PHD-TYPE DOMAIN-CONTAINING PROTEIN"/>
    <property type="match status" value="1"/>
</dbReference>